<evidence type="ECO:0008006" key="3">
    <source>
        <dbReference type="Google" id="ProtNLM"/>
    </source>
</evidence>
<accession>A0ABU2G609</accession>
<organism evidence="1 2">
    <name type="scientific">Halogeometricum luteum</name>
    <dbReference type="NCBI Taxonomy" id="2950537"/>
    <lineage>
        <taxon>Archaea</taxon>
        <taxon>Methanobacteriati</taxon>
        <taxon>Methanobacteriota</taxon>
        <taxon>Stenosarchaea group</taxon>
        <taxon>Halobacteria</taxon>
        <taxon>Halobacteriales</taxon>
        <taxon>Haloferacaceae</taxon>
        <taxon>Halogeometricum</taxon>
    </lineage>
</organism>
<gene>
    <name evidence="1" type="ORF">NDI79_18805</name>
</gene>
<dbReference type="EMBL" id="JAMQOQ010000006">
    <property type="protein sequence ID" value="MDS0296232.1"/>
    <property type="molecule type" value="Genomic_DNA"/>
</dbReference>
<reference evidence="1 2" key="1">
    <citation type="submission" date="2022-06" db="EMBL/GenBank/DDBJ databases">
        <title>Halogeometricum sp. a new haloarchaeum isolate from saline soil.</title>
        <authorList>
            <person name="Strakova D."/>
            <person name="Galisteo C."/>
            <person name="Sanchez-Porro C."/>
            <person name="Ventosa A."/>
        </authorList>
    </citation>
    <scope>NUCLEOTIDE SEQUENCE [LARGE SCALE GENOMIC DNA]</scope>
    <source>
        <strain evidence="2">S3BR25-2</strain>
    </source>
</reference>
<sequence>MTRDARPTIGISYAASGGNPVKLRLFERVRTWADLILLKSEHRHPDLPEMGLDLYHMARWSPSAYADFESARDAGVPTVNSYEGARATEDRLASARACVDAGLPFVDFEYGTAAEITLDPPVLVKARHELDDDGHDFHRVFTGPIEFDGERMVERYVVPARSFKVFNVGENVRATERVSEDSEWEQVDVAGRFAELAADVAALFDLRLFELDILVHKNYYIIDINPVVSLDGVEDGVDVYEELLRTASGVG</sequence>
<evidence type="ECO:0000313" key="1">
    <source>
        <dbReference type="EMBL" id="MDS0296232.1"/>
    </source>
</evidence>
<dbReference type="RefSeq" id="WP_310930248.1">
    <property type="nucleotide sequence ID" value="NZ_JAMQOQ010000006.1"/>
</dbReference>
<evidence type="ECO:0000313" key="2">
    <source>
        <dbReference type="Proteomes" id="UP001254813"/>
    </source>
</evidence>
<dbReference type="Proteomes" id="UP001254813">
    <property type="component" value="Unassembled WGS sequence"/>
</dbReference>
<dbReference type="SUPFAM" id="SSF56059">
    <property type="entry name" value="Glutathione synthetase ATP-binding domain-like"/>
    <property type="match status" value="1"/>
</dbReference>
<proteinExistence type="predicted"/>
<dbReference type="Gene3D" id="3.30.470.20">
    <property type="entry name" value="ATP-grasp fold, B domain"/>
    <property type="match status" value="1"/>
</dbReference>
<protein>
    <recommendedName>
        <fullName evidence="3">ATP-grasp domain-containing protein</fullName>
    </recommendedName>
</protein>
<comment type="caution">
    <text evidence="1">The sequence shown here is derived from an EMBL/GenBank/DDBJ whole genome shotgun (WGS) entry which is preliminary data.</text>
</comment>
<keyword evidence="2" id="KW-1185">Reference proteome</keyword>
<name>A0ABU2G609_9EURY</name>